<keyword evidence="5" id="KW-0408">Iron</keyword>
<evidence type="ECO:0000256" key="2">
    <source>
        <dbReference type="ARBA" id="ARBA00022723"/>
    </source>
</evidence>
<comment type="cofactor">
    <cofactor evidence="1">
        <name>Fe(2+)</name>
        <dbReference type="ChEBI" id="CHEBI:29033"/>
    </cofactor>
</comment>
<evidence type="ECO:0000256" key="1">
    <source>
        <dbReference type="ARBA" id="ARBA00001954"/>
    </source>
</evidence>
<evidence type="ECO:0000313" key="7">
    <source>
        <dbReference type="EMBL" id="WNO03482.1"/>
    </source>
</evidence>
<dbReference type="PANTHER" id="PTHR16557:SF2">
    <property type="entry name" value="NUCLEIC ACID DIOXYGENASE ALKBH1"/>
    <property type="match status" value="1"/>
</dbReference>
<evidence type="ECO:0000313" key="8">
    <source>
        <dbReference type="Proteomes" id="UP001302257"/>
    </source>
</evidence>
<protein>
    <submittedName>
        <fullName evidence="7">DNA oxidative demethylase AlkB</fullName>
        <ecNumber evidence="7">1.14.11.33</ecNumber>
    </submittedName>
</protein>
<dbReference type="Pfam" id="PF13532">
    <property type="entry name" value="2OG-FeII_Oxy_2"/>
    <property type="match status" value="1"/>
</dbReference>
<evidence type="ECO:0000256" key="3">
    <source>
        <dbReference type="ARBA" id="ARBA00022964"/>
    </source>
</evidence>
<proteinExistence type="predicted"/>
<keyword evidence="4 7" id="KW-0560">Oxidoreductase</keyword>
<dbReference type="Proteomes" id="UP001302257">
    <property type="component" value="Chromosome"/>
</dbReference>
<feature type="domain" description="Fe2OG dioxygenase" evidence="6">
    <location>
        <begin position="117"/>
        <end position="217"/>
    </location>
</feature>
<evidence type="ECO:0000259" key="6">
    <source>
        <dbReference type="PROSITE" id="PS51471"/>
    </source>
</evidence>
<accession>A0ABZ0AXL1</accession>
<dbReference type="InterPro" id="IPR037151">
    <property type="entry name" value="AlkB-like_sf"/>
</dbReference>
<dbReference type="GO" id="GO:0035516">
    <property type="term" value="F:broad specificity oxidative DNA demethylase activity"/>
    <property type="evidence" value="ECO:0007669"/>
    <property type="project" value="UniProtKB-EC"/>
</dbReference>
<evidence type="ECO:0000256" key="4">
    <source>
        <dbReference type="ARBA" id="ARBA00023002"/>
    </source>
</evidence>
<sequence length="217" mass="23490">MNLDLFSAEDTAPPTPYEIAPGAWALPGIASTHADALWAGIHKVIQSHPLRHLVTPGGSRMSVAMSNCGDLGWVSDEAGYRYQGTDPLTQTPWPAMPEGFREMAISAAEQAGYPAFEPDACLINRYAPGARMTLHQDKNERDYSAPIVSVSLGLPAVFELGGLERGDKVQRLSLQHGDVLVWGGPARLRFHGVRAVDPGQHLLTGAHRFNLTFRKAA</sequence>
<dbReference type="EC" id="1.14.11.33" evidence="7"/>
<dbReference type="NCBIfam" id="NF011930">
    <property type="entry name" value="PRK15401.1"/>
    <property type="match status" value="1"/>
</dbReference>
<dbReference type="SUPFAM" id="SSF51197">
    <property type="entry name" value="Clavaminate synthase-like"/>
    <property type="match status" value="1"/>
</dbReference>
<dbReference type="EMBL" id="CP132507">
    <property type="protein sequence ID" value="WNO03482.1"/>
    <property type="molecule type" value="Genomic_DNA"/>
</dbReference>
<organism evidence="7 8">
    <name type="scientific">Rhodoferax mekongensis</name>
    <dbReference type="NCBI Taxonomy" id="3068341"/>
    <lineage>
        <taxon>Bacteria</taxon>
        <taxon>Pseudomonadati</taxon>
        <taxon>Pseudomonadota</taxon>
        <taxon>Betaproteobacteria</taxon>
        <taxon>Burkholderiales</taxon>
        <taxon>Comamonadaceae</taxon>
        <taxon>Rhodoferax</taxon>
    </lineage>
</organism>
<keyword evidence="2" id="KW-0479">Metal-binding</keyword>
<dbReference type="Gene3D" id="2.60.120.590">
    <property type="entry name" value="Alpha-ketoglutarate-dependent dioxygenase AlkB-like"/>
    <property type="match status" value="1"/>
</dbReference>
<reference evidence="7 8" key="1">
    <citation type="submission" date="2023-08" db="EMBL/GenBank/DDBJ databases">
        <title>Rhodoferax potami sp. nov. and Rhodoferax mekongensis sp. nov., isolated from the Mekong River in Thailand.</title>
        <authorList>
            <person name="Kitikhun S."/>
            <person name="Charoenyingcharoen P."/>
            <person name="Siriarchawattana P."/>
            <person name="Likhitrattanapisal S."/>
            <person name="Nilsakha T."/>
            <person name="Chanpet A."/>
            <person name="Rattanawaree P."/>
            <person name="Ingsriswang S."/>
        </authorList>
    </citation>
    <scope>NUCLEOTIDE SEQUENCE [LARGE SCALE GENOMIC DNA]</scope>
    <source>
        <strain evidence="7 8">TBRC 17307</strain>
    </source>
</reference>
<name>A0ABZ0AXL1_9BURK</name>
<dbReference type="PANTHER" id="PTHR16557">
    <property type="entry name" value="ALKYLATED DNA REPAIR PROTEIN ALKB-RELATED"/>
    <property type="match status" value="1"/>
</dbReference>
<dbReference type="InterPro" id="IPR027450">
    <property type="entry name" value="AlkB-like"/>
</dbReference>
<dbReference type="RefSeq" id="WP_313866377.1">
    <property type="nucleotide sequence ID" value="NZ_CP132507.1"/>
</dbReference>
<evidence type="ECO:0000256" key="5">
    <source>
        <dbReference type="ARBA" id="ARBA00023004"/>
    </source>
</evidence>
<dbReference type="InterPro" id="IPR005123">
    <property type="entry name" value="Oxoglu/Fe-dep_dioxygenase_dom"/>
</dbReference>
<keyword evidence="8" id="KW-1185">Reference proteome</keyword>
<dbReference type="InterPro" id="IPR004574">
    <property type="entry name" value="Alkb"/>
</dbReference>
<keyword evidence="3" id="KW-0223">Dioxygenase</keyword>
<dbReference type="PROSITE" id="PS51471">
    <property type="entry name" value="FE2OG_OXY"/>
    <property type="match status" value="1"/>
</dbReference>
<gene>
    <name evidence="7" type="primary">alkB</name>
    <name evidence="7" type="ORF">RAN89_11160</name>
</gene>